<dbReference type="AlphaFoldDB" id="G0TRM7"/>
<organism evidence="1">
    <name type="scientific">Trypanosoma vivax (strain Y486)</name>
    <dbReference type="NCBI Taxonomy" id="1055687"/>
    <lineage>
        <taxon>Eukaryota</taxon>
        <taxon>Discoba</taxon>
        <taxon>Euglenozoa</taxon>
        <taxon>Kinetoplastea</taxon>
        <taxon>Metakinetoplastina</taxon>
        <taxon>Trypanosomatida</taxon>
        <taxon>Trypanosomatidae</taxon>
        <taxon>Trypanosoma</taxon>
        <taxon>Duttonella</taxon>
    </lineage>
</organism>
<evidence type="ECO:0000313" key="1">
    <source>
        <dbReference type="EMBL" id="CCC46597.1"/>
    </source>
</evidence>
<proteinExistence type="predicted"/>
<dbReference type="EMBL" id="HE573018">
    <property type="protein sequence ID" value="CCC46597.1"/>
    <property type="molecule type" value="Genomic_DNA"/>
</dbReference>
<protein>
    <submittedName>
        <fullName evidence="1">Uncharacterized protein</fullName>
    </submittedName>
</protein>
<accession>G0TRM7</accession>
<gene>
    <name evidence="1" type="ORF">TVY486_0200220</name>
</gene>
<name>G0TRM7_TRYVY</name>
<sequence length="116" mass="13170">MHICLAPQCNSSVAPMLFPSIRCLVNESQTTKRSTERGTNGGVATSYHTFKRLYAKPAIYICVLLTLKRKCAKRRNPSPLHKTPLAYHENHWHPSLYFFLWLSFIFADACATQAQG</sequence>
<reference evidence="1" key="1">
    <citation type="journal article" date="2012" name="Proc. Natl. Acad. Sci. U.S.A.">
        <title>Antigenic diversity is generated by distinct evolutionary mechanisms in African trypanosome species.</title>
        <authorList>
            <person name="Jackson A.P."/>
            <person name="Berry A."/>
            <person name="Aslett M."/>
            <person name="Allison H.C."/>
            <person name="Burton P."/>
            <person name="Vavrova-Anderson J."/>
            <person name="Brown R."/>
            <person name="Browne H."/>
            <person name="Corton N."/>
            <person name="Hauser H."/>
            <person name="Gamble J."/>
            <person name="Gilderthorp R."/>
            <person name="Marcello L."/>
            <person name="McQuillan J."/>
            <person name="Otto T.D."/>
            <person name="Quail M.A."/>
            <person name="Sanders M.J."/>
            <person name="van Tonder A."/>
            <person name="Ginger M.L."/>
            <person name="Field M.C."/>
            <person name="Barry J.D."/>
            <person name="Hertz-Fowler C."/>
            <person name="Berriman M."/>
        </authorList>
    </citation>
    <scope>NUCLEOTIDE SEQUENCE</scope>
    <source>
        <strain evidence="1">Y486</strain>
    </source>
</reference>